<sequence length="85" mass="10064">MIEFDPRKDAANLAKHGISLSRADDMSIEVVWPDPYRAEARWRAFGRIQGKTFCLIFTLRDGRRRAISLRRAHKKEFRRHVLPEE</sequence>
<dbReference type="Proteomes" id="UP000215595">
    <property type="component" value="Unassembled WGS sequence"/>
</dbReference>
<evidence type="ECO:0000313" key="2">
    <source>
        <dbReference type="Proteomes" id="UP000215595"/>
    </source>
</evidence>
<accession>A0A258FHX2</accession>
<evidence type="ECO:0000313" key="1">
    <source>
        <dbReference type="EMBL" id="OYX32125.1"/>
    </source>
</evidence>
<dbReference type="InterPro" id="IPR038573">
    <property type="entry name" value="BrnT_sf"/>
</dbReference>
<name>A0A258FHX2_9CAUL</name>
<dbReference type="Gene3D" id="3.10.450.530">
    <property type="entry name" value="Ribonuclease toxin, BrnT, of type II toxin-antitoxin system"/>
    <property type="match status" value="1"/>
</dbReference>
<evidence type="ECO:0008006" key="3">
    <source>
        <dbReference type="Google" id="ProtNLM"/>
    </source>
</evidence>
<organism evidence="1 2">
    <name type="scientific">Brevundimonas subvibrioides</name>
    <dbReference type="NCBI Taxonomy" id="74313"/>
    <lineage>
        <taxon>Bacteria</taxon>
        <taxon>Pseudomonadati</taxon>
        <taxon>Pseudomonadota</taxon>
        <taxon>Alphaproteobacteria</taxon>
        <taxon>Caulobacterales</taxon>
        <taxon>Caulobacteraceae</taxon>
        <taxon>Brevundimonas</taxon>
    </lineage>
</organism>
<dbReference type="AlphaFoldDB" id="A0A258FHX2"/>
<dbReference type="EMBL" id="NCEB01000025">
    <property type="protein sequence ID" value="OYX32125.1"/>
    <property type="molecule type" value="Genomic_DNA"/>
</dbReference>
<dbReference type="Pfam" id="PF04365">
    <property type="entry name" value="BrnT_toxin"/>
    <property type="match status" value="1"/>
</dbReference>
<proteinExistence type="predicted"/>
<gene>
    <name evidence="1" type="ORF">B7Z01_11635</name>
</gene>
<comment type="caution">
    <text evidence="1">The sequence shown here is derived from an EMBL/GenBank/DDBJ whole genome shotgun (WGS) entry which is preliminary data.</text>
</comment>
<dbReference type="InterPro" id="IPR007460">
    <property type="entry name" value="BrnT_toxin"/>
</dbReference>
<protein>
    <recommendedName>
        <fullName evidence="3">BrnT family toxin</fullName>
    </recommendedName>
</protein>
<reference evidence="1 2" key="1">
    <citation type="submission" date="2017-03" db="EMBL/GenBank/DDBJ databases">
        <title>Lifting the veil on microbial sulfur biogeochemistry in mining wastewaters.</title>
        <authorList>
            <person name="Kantor R.S."/>
            <person name="Colenbrander Nelson T."/>
            <person name="Marshall S."/>
            <person name="Bennett D."/>
            <person name="Apte S."/>
            <person name="Camacho D."/>
            <person name="Thomas B.C."/>
            <person name="Warren L.A."/>
            <person name="Banfield J.F."/>
        </authorList>
    </citation>
    <scope>NUCLEOTIDE SEQUENCE [LARGE SCALE GENOMIC DNA]</scope>
    <source>
        <strain evidence="1">32-69-9</strain>
    </source>
</reference>